<dbReference type="Proteomes" id="UP000499080">
    <property type="component" value="Unassembled WGS sequence"/>
</dbReference>
<protein>
    <submittedName>
        <fullName evidence="1">Uncharacterized protein</fullName>
    </submittedName>
</protein>
<keyword evidence="2" id="KW-1185">Reference proteome</keyword>
<dbReference type="EMBL" id="BGPR01001773">
    <property type="protein sequence ID" value="GBM61570.1"/>
    <property type="molecule type" value="Genomic_DNA"/>
</dbReference>
<evidence type="ECO:0000313" key="2">
    <source>
        <dbReference type="Proteomes" id="UP000499080"/>
    </source>
</evidence>
<dbReference type="AlphaFoldDB" id="A0A4Y2H633"/>
<name>A0A4Y2H633_ARAVE</name>
<comment type="caution">
    <text evidence="1">The sequence shown here is derived from an EMBL/GenBank/DDBJ whole genome shotgun (WGS) entry which is preliminary data.</text>
</comment>
<gene>
    <name evidence="1" type="ORF">AVEN_96165_1</name>
</gene>
<proteinExistence type="predicted"/>
<accession>A0A4Y2H633</accession>
<organism evidence="1 2">
    <name type="scientific">Araneus ventricosus</name>
    <name type="common">Orbweaver spider</name>
    <name type="synonym">Epeira ventricosa</name>
    <dbReference type="NCBI Taxonomy" id="182803"/>
    <lineage>
        <taxon>Eukaryota</taxon>
        <taxon>Metazoa</taxon>
        <taxon>Ecdysozoa</taxon>
        <taxon>Arthropoda</taxon>
        <taxon>Chelicerata</taxon>
        <taxon>Arachnida</taxon>
        <taxon>Araneae</taxon>
        <taxon>Araneomorphae</taxon>
        <taxon>Entelegynae</taxon>
        <taxon>Araneoidea</taxon>
        <taxon>Araneidae</taxon>
        <taxon>Araneus</taxon>
    </lineage>
</organism>
<reference evidence="1 2" key="1">
    <citation type="journal article" date="2019" name="Sci. Rep.">
        <title>Orb-weaving spider Araneus ventricosus genome elucidates the spidroin gene catalogue.</title>
        <authorList>
            <person name="Kono N."/>
            <person name="Nakamura H."/>
            <person name="Ohtoshi R."/>
            <person name="Moran D.A.P."/>
            <person name="Shinohara A."/>
            <person name="Yoshida Y."/>
            <person name="Fujiwara M."/>
            <person name="Mori M."/>
            <person name="Tomita M."/>
            <person name="Arakawa K."/>
        </authorList>
    </citation>
    <scope>NUCLEOTIDE SEQUENCE [LARGE SCALE GENOMIC DNA]</scope>
</reference>
<sequence>MFRFDAVDTSPVFQQLKKGQNRIMDAITCVSKEIEIVNGQYRHVCFKEEGKYKDGQNAAHFPVPEAITATVPVGWTSEERRTDKHNFEKYLGFIYV</sequence>
<evidence type="ECO:0000313" key="1">
    <source>
        <dbReference type="EMBL" id="GBM61570.1"/>
    </source>
</evidence>